<dbReference type="EMBL" id="BAYX01000005">
    <property type="protein sequence ID" value="GAJ93113.1"/>
    <property type="molecule type" value="Genomic_DNA"/>
</dbReference>
<reference evidence="1 2" key="1">
    <citation type="submission" date="2014-05" db="EMBL/GenBank/DDBJ databases">
        <title>Whole genome shotgun sequence of Rhizobium rhizogenes NBRC 13257.</title>
        <authorList>
            <person name="Katano-Makiyama Y."/>
            <person name="Hosoyama A."/>
            <person name="Hashimoto M."/>
            <person name="Hosoyama Y."/>
            <person name="Noguchi M."/>
            <person name="Tsuchikane K."/>
            <person name="Kimura A."/>
            <person name="Ohji S."/>
            <person name="Ichikawa N."/>
            <person name="Yamazoe A."/>
            <person name="Fujita N."/>
        </authorList>
    </citation>
    <scope>NUCLEOTIDE SEQUENCE [LARGE SCALE GENOMIC DNA]</scope>
    <source>
        <strain evidence="1 2">NBRC 13257</strain>
    </source>
</reference>
<dbReference type="AlphaFoldDB" id="A0AA87QCV3"/>
<name>A0AA87QCV3_RHIRH</name>
<sequence>MRKATDHRYRQTTLLGEAVEEDHGKLKRAIGPAVGCPSMKTIYSTLKGFKVTSALSKDRTVIRQYGDCAMGEDCPINGPFGI</sequence>
<comment type="caution">
    <text evidence="1">The sequence shown here is derived from an EMBL/GenBank/DDBJ whole genome shotgun (WGS) entry which is preliminary data.</text>
</comment>
<evidence type="ECO:0000313" key="1">
    <source>
        <dbReference type="EMBL" id="GAJ93113.1"/>
    </source>
</evidence>
<dbReference type="RefSeq" id="WP_034516812.1">
    <property type="nucleotide sequence ID" value="NZ_BAYX01000005.1"/>
</dbReference>
<protein>
    <submittedName>
        <fullName evidence="1">Transposase</fullName>
    </submittedName>
</protein>
<dbReference type="Proteomes" id="UP000026941">
    <property type="component" value="Unassembled WGS sequence"/>
</dbReference>
<organism evidence="1 2">
    <name type="scientific">Rhizobium rhizogenes NBRC 13257</name>
    <dbReference type="NCBI Taxonomy" id="1220581"/>
    <lineage>
        <taxon>Bacteria</taxon>
        <taxon>Pseudomonadati</taxon>
        <taxon>Pseudomonadota</taxon>
        <taxon>Alphaproteobacteria</taxon>
        <taxon>Hyphomicrobiales</taxon>
        <taxon>Rhizobiaceae</taxon>
        <taxon>Rhizobium/Agrobacterium group</taxon>
        <taxon>Rhizobium</taxon>
    </lineage>
</organism>
<evidence type="ECO:0000313" key="2">
    <source>
        <dbReference type="Proteomes" id="UP000026941"/>
    </source>
</evidence>
<proteinExistence type="predicted"/>
<gene>
    <name evidence="1" type="ORF">RRH01S_05_01850</name>
</gene>
<accession>A0AA87QCV3</accession>